<comment type="caution">
    <text evidence="4">The sequence shown here is derived from an EMBL/GenBank/DDBJ whole genome shotgun (WGS) entry which is preliminary data.</text>
</comment>
<proteinExistence type="predicted"/>
<dbReference type="Pfam" id="PF00296">
    <property type="entry name" value="Bac_luciferase"/>
    <property type="match status" value="1"/>
</dbReference>
<evidence type="ECO:0000259" key="3">
    <source>
        <dbReference type="Pfam" id="PF00296"/>
    </source>
</evidence>
<protein>
    <submittedName>
        <fullName evidence="4">Alkane 1-monooxygenase</fullName>
    </submittedName>
</protein>
<evidence type="ECO:0000256" key="2">
    <source>
        <dbReference type="ARBA" id="ARBA00023033"/>
    </source>
</evidence>
<keyword evidence="5" id="KW-1185">Reference proteome</keyword>
<dbReference type="PANTHER" id="PTHR30137:SF8">
    <property type="entry name" value="BLR5498 PROTEIN"/>
    <property type="match status" value="1"/>
</dbReference>
<keyword evidence="1" id="KW-0560">Oxidoreductase</keyword>
<feature type="domain" description="Luciferase-like" evidence="3">
    <location>
        <begin position="1"/>
        <end position="327"/>
    </location>
</feature>
<keyword evidence="2" id="KW-0503">Monooxygenase</keyword>
<name>A0ABR7MBV8_9BACT</name>
<dbReference type="EMBL" id="MBUA01000023">
    <property type="protein sequence ID" value="MBC6492038.1"/>
    <property type="molecule type" value="Genomic_DNA"/>
</dbReference>
<evidence type="ECO:0000313" key="4">
    <source>
        <dbReference type="EMBL" id="MBC6492038.1"/>
    </source>
</evidence>
<gene>
    <name evidence="4" type="ORF">BC349_13325</name>
</gene>
<dbReference type="SUPFAM" id="SSF51679">
    <property type="entry name" value="Bacterial luciferase-like"/>
    <property type="match status" value="1"/>
</dbReference>
<organism evidence="4 5">
    <name type="scientific">Flavihumibacter stibioxidans</name>
    <dbReference type="NCBI Taxonomy" id="1834163"/>
    <lineage>
        <taxon>Bacteria</taxon>
        <taxon>Pseudomonadati</taxon>
        <taxon>Bacteroidota</taxon>
        <taxon>Chitinophagia</taxon>
        <taxon>Chitinophagales</taxon>
        <taxon>Chitinophagaceae</taxon>
        <taxon>Flavihumibacter</taxon>
    </lineage>
</organism>
<dbReference type="PANTHER" id="PTHR30137">
    <property type="entry name" value="LUCIFERASE-LIKE MONOOXYGENASE"/>
    <property type="match status" value="1"/>
</dbReference>
<reference evidence="4 5" key="1">
    <citation type="submission" date="2016-07" db="EMBL/GenBank/DDBJ databases">
        <title>Genome analysis of Flavihumibacter stibioxidans YS-17.</title>
        <authorList>
            <person name="Shi K."/>
            <person name="Han Y."/>
            <person name="Wang G."/>
        </authorList>
    </citation>
    <scope>NUCLEOTIDE SEQUENCE [LARGE SCALE GENOMIC DNA]</scope>
    <source>
        <strain evidence="4 5">YS-17</strain>
    </source>
</reference>
<dbReference type="InterPro" id="IPR011251">
    <property type="entry name" value="Luciferase-like_dom"/>
</dbReference>
<evidence type="ECO:0000256" key="1">
    <source>
        <dbReference type="ARBA" id="ARBA00023002"/>
    </source>
</evidence>
<dbReference type="RefSeq" id="WP_187257344.1">
    <property type="nucleotide sequence ID" value="NZ_JBHULF010000007.1"/>
</dbReference>
<dbReference type="InterPro" id="IPR050766">
    <property type="entry name" value="Bact_Lucif_Oxidored"/>
</dbReference>
<dbReference type="Proteomes" id="UP000765802">
    <property type="component" value="Unassembled WGS sequence"/>
</dbReference>
<dbReference type="InterPro" id="IPR036661">
    <property type="entry name" value="Luciferase-like_sf"/>
</dbReference>
<dbReference type="Gene3D" id="3.20.20.30">
    <property type="entry name" value="Luciferase-like domain"/>
    <property type="match status" value="1"/>
</dbReference>
<accession>A0ABR7MBV8</accession>
<evidence type="ECO:0000313" key="5">
    <source>
        <dbReference type="Proteomes" id="UP000765802"/>
    </source>
</evidence>
<sequence length="435" mass="49686">MKFGIFIDLQLPRPWNEGDETRLFQEALEQVELADRLGIDYVWAQEHHFLEEYCHSSAPEVFLAACTQRTKKIRLAHGIVAMSPKFNHPARIAERLATLDILSGGRLDWGTGESGSRMELEGFGVDFVDKRSMWAEAVSEVVKMMCMNPYPGFQGKYFSMPHRNIVPKPMQKPHPPIWAACSNRDNVQLAARLGMGALTFAFVNAEEAKFWVDTYYDKFRENCTPIGQSINPNIAMLTGFMCHEDMDTAISRGQEGAQFFAYGLGHYWRDGTHVPGQTNLWDDFKHRPKSVLERMERERKKAGMGGIGTPQQLIENFKALEDAGVDQLILLQQSGNYSHEHICQSMELFAKEVLPQFRERDIKNEKLKLEKLEPFIEKARNNIEILKTMTEIPAVDAYPLVWNQKGTPDQQGVPDRRPGMTAFWQMQVGGNRSKK</sequence>